<evidence type="ECO:0000313" key="3">
    <source>
        <dbReference type="Proteomes" id="UP000461730"/>
    </source>
</evidence>
<dbReference type="SUPFAM" id="SSF51261">
    <property type="entry name" value="Duplicated hybrid motif"/>
    <property type="match status" value="1"/>
</dbReference>
<dbReference type="PANTHER" id="PTHR21666">
    <property type="entry name" value="PEPTIDASE-RELATED"/>
    <property type="match status" value="1"/>
</dbReference>
<dbReference type="Gene3D" id="2.70.70.10">
    <property type="entry name" value="Glucose Permease (Domain IIA)"/>
    <property type="match status" value="1"/>
</dbReference>
<dbReference type="GO" id="GO:0004222">
    <property type="term" value="F:metalloendopeptidase activity"/>
    <property type="evidence" value="ECO:0007669"/>
    <property type="project" value="TreeGrafter"/>
</dbReference>
<dbReference type="Pfam" id="PF01551">
    <property type="entry name" value="Peptidase_M23"/>
    <property type="match status" value="1"/>
</dbReference>
<keyword evidence="3" id="KW-1185">Reference proteome</keyword>
<organism evidence="2 3">
    <name type="scientific">Chitinophaga tropicalis</name>
    <dbReference type="NCBI Taxonomy" id="2683588"/>
    <lineage>
        <taxon>Bacteria</taxon>
        <taxon>Pseudomonadati</taxon>
        <taxon>Bacteroidota</taxon>
        <taxon>Chitinophagia</taxon>
        <taxon>Chitinophagales</taxon>
        <taxon>Chitinophagaceae</taxon>
        <taxon>Chitinophaga</taxon>
    </lineage>
</organism>
<feature type="domain" description="M23ase beta-sheet core" evidence="1">
    <location>
        <begin position="89"/>
        <end position="187"/>
    </location>
</feature>
<dbReference type="InterPro" id="IPR011055">
    <property type="entry name" value="Dup_hybrid_motif"/>
</dbReference>
<dbReference type="CDD" id="cd12797">
    <property type="entry name" value="M23_peptidase"/>
    <property type="match status" value="1"/>
</dbReference>
<sequence>MLTDLLKKYQPFQPVVLHDPAEKLLRMDFTAANTDLTTTILDDITLFSEYVTTTLQQHQCRLGIGGYGEHRTIYARSSHFDTEGEPRRLHLGIDIWGPAGTPVYAPLDGEVHSFRFNDVQGDYGATIILRHQLEGHIFHTLYGHLSLADLEGLYDNKKIAAGQIIAHFGNIKENGQWPPHLHFQVIEDMEGYIGDYPGVCRYSEKARFLANCPDPDLILQMIIQ</sequence>
<dbReference type="PANTHER" id="PTHR21666:SF270">
    <property type="entry name" value="MUREIN HYDROLASE ACTIVATOR ENVC"/>
    <property type="match status" value="1"/>
</dbReference>
<evidence type="ECO:0000259" key="1">
    <source>
        <dbReference type="Pfam" id="PF01551"/>
    </source>
</evidence>
<protein>
    <submittedName>
        <fullName evidence="2">Peptidoglycan DD-metalloendopeptidase family protein</fullName>
    </submittedName>
</protein>
<dbReference type="AlphaFoldDB" id="A0A7K1TZR7"/>
<proteinExistence type="predicted"/>
<dbReference type="Proteomes" id="UP000461730">
    <property type="component" value="Unassembled WGS sequence"/>
</dbReference>
<accession>A0A7K1TZR7</accession>
<dbReference type="InterPro" id="IPR050570">
    <property type="entry name" value="Cell_wall_metabolism_enzyme"/>
</dbReference>
<dbReference type="InterPro" id="IPR016047">
    <property type="entry name" value="M23ase_b-sheet_dom"/>
</dbReference>
<name>A0A7K1TZR7_9BACT</name>
<dbReference type="RefSeq" id="WP_157304989.1">
    <property type="nucleotide sequence ID" value="NZ_WRXN01000001.1"/>
</dbReference>
<gene>
    <name evidence="2" type="ORF">GO493_04970</name>
</gene>
<dbReference type="EMBL" id="WRXN01000001">
    <property type="protein sequence ID" value="MVT07604.1"/>
    <property type="molecule type" value="Genomic_DNA"/>
</dbReference>
<reference evidence="2 3" key="1">
    <citation type="submission" date="2019-12" db="EMBL/GenBank/DDBJ databases">
        <title>Chitinophaga sp. strain ysch24 (GDMCC 1.1355), whole genome shotgun sequence.</title>
        <authorList>
            <person name="Zhang X."/>
        </authorList>
    </citation>
    <scope>NUCLEOTIDE SEQUENCE [LARGE SCALE GENOMIC DNA]</scope>
    <source>
        <strain evidence="3">ysch24</strain>
    </source>
</reference>
<comment type="caution">
    <text evidence="2">The sequence shown here is derived from an EMBL/GenBank/DDBJ whole genome shotgun (WGS) entry which is preliminary data.</text>
</comment>
<evidence type="ECO:0000313" key="2">
    <source>
        <dbReference type="EMBL" id="MVT07604.1"/>
    </source>
</evidence>